<keyword evidence="4" id="KW-0560">Oxidoreductase</keyword>
<feature type="compositionally biased region" description="Basic and acidic residues" evidence="6">
    <location>
        <begin position="148"/>
        <end position="159"/>
    </location>
</feature>
<keyword evidence="3" id="KW-0274">FAD</keyword>
<feature type="region of interest" description="Disordered" evidence="6">
    <location>
        <begin position="145"/>
        <end position="164"/>
    </location>
</feature>
<dbReference type="OrthoDB" id="3244603at2759"/>
<keyword evidence="10" id="KW-1185">Reference proteome</keyword>
<keyword evidence="5" id="KW-0520">NAD</keyword>
<dbReference type="InterPro" id="IPR054585">
    <property type="entry name" value="NDH2-like_C"/>
</dbReference>
<dbReference type="PANTHER" id="PTHR43706:SF17">
    <property type="entry name" value="NADH DEHYDROGENASE (EUROFUNG)"/>
    <property type="match status" value="1"/>
</dbReference>
<comment type="caution">
    <text evidence="9">The sequence shown here is derived from an EMBL/GenBank/DDBJ whole genome shotgun (WGS) entry which is preliminary data.</text>
</comment>
<dbReference type="Proteomes" id="UP000234254">
    <property type="component" value="Unassembled WGS sequence"/>
</dbReference>
<dbReference type="VEuPathDB" id="FungiDB:P168DRAFT_286725"/>
<dbReference type="Pfam" id="PF07992">
    <property type="entry name" value="Pyr_redox_2"/>
    <property type="match status" value="1"/>
</dbReference>
<evidence type="ECO:0000256" key="2">
    <source>
        <dbReference type="ARBA" id="ARBA00022630"/>
    </source>
</evidence>
<evidence type="ECO:0000256" key="5">
    <source>
        <dbReference type="ARBA" id="ARBA00023027"/>
    </source>
</evidence>
<evidence type="ECO:0000313" key="10">
    <source>
        <dbReference type="Proteomes" id="UP000234254"/>
    </source>
</evidence>
<evidence type="ECO:0000256" key="6">
    <source>
        <dbReference type="SAM" id="MobiDB-lite"/>
    </source>
</evidence>
<dbReference type="PRINTS" id="PR00368">
    <property type="entry name" value="FADPNR"/>
</dbReference>
<gene>
    <name evidence="9" type="ORF">P168DRAFT_286725</name>
</gene>
<feature type="domain" description="External alternative NADH-ubiquinone oxidoreductase-like C-terminal" evidence="8">
    <location>
        <begin position="486"/>
        <end position="552"/>
    </location>
</feature>
<proteinExistence type="inferred from homology"/>
<evidence type="ECO:0000256" key="1">
    <source>
        <dbReference type="ARBA" id="ARBA00005272"/>
    </source>
</evidence>
<protein>
    <submittedName>
        <fullName evidence="9">Uncharacterized protein</fullName>
    </submittedName>
</protein>
<dbReference type="EMBL" id="MSFM01000001">
    <property type="protein sequence ID" value="PKY08622.1"/>
    <property type="molecule type" value="Genomic_DNA"/>
</dbReference>
<dbReference type="InterPro" id="IPR023753">
    <property type="entry name" value="FAD/NAD-binding_dom"/>
</dbReference>
<accession>A0A2I1DFH2</accession>
<evidence type="ECO:0000256" key="4">
    <source>
        <dbReference type="ARBA" id="ARBA00023002"/>
    </source>
</evidence>
<dbReference type="RefSeq" id="XP_024697216.1">
    <property type="nucleotide sequence ID" value="XM_024836409.1"/>
</dbReference>
<dbReference type="PANTHER" id="PTHR43706">
    <property type="entry name" value="NADH DEHYDROGENASE"/>
    <property type="match status" value="1"/>
</dbReference>
<dbReference type="GO" id="GO:0003954">
    <property type="term" value="F:NADH dehydrogenase activity"/>
    <property type="evidence" value="ECO:0007669"/>
    <property type="project" value="InterPro"/>
</dbReference>
<evidence type="ECO:0000259" key="8">
    <source>
        <dbReference type="Pfam" id="PF22366"/>
    </source>
</evidence>
<dbReference type="GO" id="GO:0005739">
    <property type="term" value="C:mitochondrion"/>
    <property type="evidence" value="ECO:0007669"/>
    <property type="project" value="TreeGrafter"/>
</dbReference>
<comment type="similarity">
    <text evidence="1">Belongs to the NADH dehydrogenase family.</text>
</comment>
<dbReference type="InterPro" id="IPR045024">
    <property type="entry name" value="NDH-2"/>
</dbReference>
<dbReference type="Pfam" id="PF22366">
    <property type="entry name" value="NDH2_C"/>
    <property type="match status" value="1"/>
</dbReference>
<dbReference type="Gene3D" id="3.50.50.100">
    <property type="match status" value="1"/>
</dbReference>
<evidence type="ECO:0000256" key="3">
    <source>
        <dbReference type="ARBA" id="ARBA00022827"/>
    </source>
</evidence>
<dbReference type="SUPFAM" id="SSF51905">
    <property type="entry name" value="FAD/NAD(P)-binding domain"/>
    <property type="match status" value="2"/>
</dbReference>
<dbReference type="AlphaFoldDB" id="A0A2I1DFH2"/>
<feature type="region of interest" description="Disordered" evidence="6">
    <location>
        <begin position="383"/>
        <end position="402"/>
    </location>
</feature>
<dbReference type="GeneID" id="36543933"/>
<feature type="region of interest" description="Disordered" evidence="6">
    <location>
        <begin position="1"/>
        <end position="23"/>
    </location>
</feature>
<evidence type="ECO:0000313" key="9">
    <source>
        <dbReference type="EMBL" id="PKY08622.1"/>
    </source>
</evidence>
<dbReference type="InterPro" id="IPR036188">
    <property type="entry name" value="FAD/NAD-bd_sf"/>
</dbReference>
<name>A0A2I1DFH2_ASPC2</name>
<feature type="domain" description="FAD/NAD(P)-binding" evidence="7">
    <location>
        <begin position="54"/>
        <end position="365"/>
    </location>
</feature>
<organism evidence="9 10">
    <name type="scientific">Aspergillus campestris (strain IBT 28561)</name>
    <dbReference type="NCBI Taxonomy" id="1392248"/>
    <lineage>
        <taxon>Eukaryota</taxon>
        <taxon>Fungi</taxon>
        <taxon>Dikarya</taxon>
        <taxon>Ascomycota</taxon>
        <taxon>Pezizomycotina</taxon>
        <taxon>Eurotiomycetes</taxon>
        <taxon>Eurotiomycetidae</taxon>
        <taxon>Eurotiales</taxon>
        <taxon>Aspergillaceae</taxon>
        <taxon>Aspergillus</taxon>
        <taxon>Aspergillus subgen. Circumdati</taxon>
    </lineage>
</organism>
<reference evidence="9" key="1">
    <citation type="submission" date="2016-12" db="EMBL/GenBank/DDBJ databases">
        <title>The genomes of Aspergillus section Nigri reveals drivers in fungal speciation.</title>
        <authorList>
            <consortium name="DOE Joint Genome Institute"/>
            <person name="Vesth T.C."/>
            <person name="Nybo J."/>
            <person name="Theobald S."/>
            <person name="Brandl J."/>
            <person name="Frisvad J.C."/>
            <person name="Nielsen K.F."/>
            <person name="Lyhne E.K."/>
            <person name="Kogle M.E."/>
            <person name="Kuo A."/>
            <person name="Riley R."/>
            <person name="Clum A."/>
            <person name="Nolan M."/>
            <person name="Lipzen A."/>
            <person name="Salamov A."/>
            <person name="Henrissat B."/>
            <person name="Wiebenga A."/>
            <person name="De vries R.P."/>
            <person name="Grigoriev I.V."/>
            <person name="Mortensen U.H."/>
            <person name="Andersen M.R."/>
            <person name="Baker S.E."/>
        </authorList>
    </citation>
    <scope>NUCLEOTIDE SEQUENCE</scope>
    <source>
        <strain evidence="9">IBT 28561</strain>
    </source>
</reference>
<evidence type="ECO:0000259" key="7">
    <source>
        <dbReference type="Pfam" id="PF07992"/>
    </source>
</evidence>
<sequence length="556" mass="61706">MPALNPVRGLSPGLRQTVRRTRPTRLLQPHRLLATQVNHTTATPTTTHQQKKERVVILGSGWGGYGVSRKLDPQKFSPIVISPRSYFVFTPLLTETASGSLDFSNIVEPVRDPSAQIDFIQAAARSIDLDRKVIRCESTVVRSGVTETSREHTDEKENVAHPAPSPAWWEQGEMFDVPYDRLVVAVGAVSKTFNTPGVRQNAFFFKDIGDSKRVKRRVRECFELAVLPTTTPDMRRWLLHFTIVGAGPTGTELAAHLRDFIYSDLIQLYPTLKGIPRITLYDVAPTVLSMFDESLSRYAMNTMRKEGIEIKTSHHVKSLRWGEPGQQPPHYMDPKKCLTLSTEEEGEVGVGMCVWVTGNTMNKLIRTGLDEVPTFPARSAQLKDGKALPAASPAESSVEHNSGWRVKKAPKVGALLVDGQLRVQLERPDGTTAVLQDVYALGDNAMPETGAPPATAQATFQEAKWLAARLNAGDLAQASPFSFQNMGTLAYIGDARALMQLPEQVGKYLPGQLTGRMASLVWNSAYLTMSISWRNKLRVGFRWLLNRLFGKDVSRF</sequence>
<keyword evidence="2" id="KW-0285">Flavoprotein</keyword>